<protein>
    <submittedName>
        <fullName evidence="1">Uncharacterized protein</fullName>
    </submittedName>
</protein>
<comment type="caution">
    <text evidence="1">The sequence shown here is derived from an EMBL/GenBank/DDBJ whole genome shotgun (WGS) entry which is preliminary data.</text>
</comment>
<dbReference type="AlphaFoldDB" id="A0A371EI78"/>
<accession>A0A371EI78</accession>
<keyword evidence="2" id="KW-1185">Reference proteome</keyword>
<organism evidence="1 2">
    <name type="scientific">Mucuna pruriens</name>
    <name type="common">Velvet bean</name>
    <name type="synonym">Dolichos pruriens</name>
    <dbReference type="NCBI Taxonomy" id="157652"/>
    <lineage>
        <taxon>Eukaryota</taxon>
        <taxon>Viridiplantae</taxon>
        <taxon>Streptophyta</taxon>
        <taxon>Embryophyta</taxon>
        <taxon>Tracheophyta</taxon>
        <taxon>Spermatophyta</taxon>
        <taxon>Magnoliopsida</taxon>
        <taxon>eudicotyledons</taxon>
        <taxon>Gunneridae</taxon>
        <taxon>Pentapetalae</taxon>
        <taxon>rosids</taxon>
        <taxon>fabids</taxon>
        <taxon>Fabales</taxon>
        <taxon>Fabaceae</taxon>
        <taxon>Papilionoideae</taxon>
        <taxon>50 kb inversion clade</taxon>
        <taxon>NPAAA clade</taxon>
        <taxon>indigoferoid/millettioid clade</taxon>
        <taxon>Phaseoleae</taxon>
        <taxon>Mucuna</taxon>
    </lineage>
</organism>
<feature type="non-terminal residue" evidence="1">
    <location>
        <position position="1"/>
    </location>
</feature>
<proteinExistence type="predicted"/>
<evidence type="ECO:0000313" key="1">
    <source>
        <dbReference type="EMBL" id="RDX65748.1"/>
    </source>
</evidence>
<evidence type="ECO:0000313" key="2">
    <source>
        <dbReference type="Proteomes" id="UP000257109"/>
    </source>
</evidence>
<name>A0A371EI78_MUCPR</name>
<reference evidence="1" key="1">
    <citation type="submission" date="2018-05" db="EMBL/GenBank/DDBJ databases">
        <title>Draft genome of Mucuna pruriens seed.</title>
        <authorList>
            <person name="Nnadi N.E."/>
            <person name="Vos R."/>
            <person name="Hasami M.H."/>
            <person name="Devisetty U.K."/>
            <person name="Aguiy J.C."/>
        </authorList>
    </citation>
    <scope>NUCLEOTIDE SEQUENCE [LARGE SCALE GENOMIC DNA]</scope>
    <source>
        <strain evidence="1">JCA_2017</strain>
    </source>
</reference>
<sequence length="278" mass="31492">MPVQLASASVSTLAFEEAWPAPEACLFLIPLITSSIRRSMQAASMAFGGLPQAIAAAFHKASVRQQEHENENQNELFCFNVADTVNSVALPPGINFGFFIMFLATDMASCTLSRNHQLIWRFLSTSFKRSLLAPLNSTHQYQHQTPVIHPIFHNNSTTCFCNSIIISFSQPSDCTNSMLTQKMACQITKALLCNHQIWFKLQYLRAEILNVFFFHPQQETPVFFFEQFSICLIFTLFILKGTIKKNDAWINNLSFHFARGNHQHEASHQLQKGGKDNL</sequence>
<dbReference type="OrthoDB" id="1458588at2759"/>
<dbReference type="Proteomes" id="UP000257109">
    <property type="component" value="Unassembled WGS sequence"/>
</dbReference>
<gene>
    <name evidence="1" type="ORF">CR513_55567</name>
</gene>
<dbReference type="EMBL" id="QJKJ01013753">
    <property type="protein sequence ID" value="RDX65748.1"/>
    <property type="molecule type" value="Genomic_DNA"/>
</dbReference>